<protein>
    <submittedName>
        <fullName evidence="1">Uncharacterized protein</fullName>
    </submittedName>
</protein>
<organism evidence="1">
    <name type="scientific">Lepeophtheirus salmonis</name>
    <name type="common">Salmon louse</name>
    <name type="synonym">Caligus salmonis</name>
    <dbReference type="NCBI Taxonomy" id="72036"/>
    <lineage>
        <taxon>Eukaryota</taxon>
        <taxon>Metazoa</taxon>
        <taxon>Ecdysozoa</taxon>
        <taxon>Arthropoda</taxon>
        <taxon>Crustacea</taxon>
        <taxon>Multicrustacea</taxon>
        <taxon>Hexanauplia</taxon>
        <taxon>Copepoda</taxon>
        <taxon>Siphonostomatoida</taxon>
        <taxon>Caligidae</taxon>
        <taxon>Lepeophtheirus</taxon>
    </lineage>
</organism>
<dbReference type="AlphaFoldDB" id="A0A0K2VIR2"/>
<accession>A0A0K2VIR2</accession>
<sequence>FEENPPKFCKEFLAATAQSSVTSSSVMSSSTYLETIIPKMPFFLPHRPFENGEYAAVFIVLKSKFSPSSIISLLLNSRPLSMRNFLAAPNLDICVVKML</sequence>
<name>A0A0K2VIR2_LEPSM</name>
<evidence type="ECO:0000313" key="1">
    <source>
        <dbReference type="EMBL" id="CDW49851.1"/>
    </source>
</evidence>
<dbReference type="EMBL" id="HACA01032490">
    <property type="protein sequence ID" value="CDW49851.1"/>
    <property type="molecule type" value="Transcribed_RNA"/>
</dbReference>
<reference evidence="1" key="1">
    <citation type="submission" date="2014-05" db="EMBL/GenBank/DDBJ databases">
        <authorList>
            <person name="Chronopoulou M."/>
        </authorList>
    </citation>
    <scope>NUCLEOTIDE SEQUENCE</scope>
    <source>
        <tissue evidence="1">Whole organism</tissue>
    </source>
</reference>
<proteinExistence type="predicted"/>
<feature type="non-terminal residue" evidence="1">
    <location>
        <position position="1"/>
    </location>
</feature>